<reference evidence="2" key="2">
    <citation type="submission" date="2020-11" db="EMBL/GenBank/DDBJ databases">
        <authorList>
            <consortium name="NCBI Pathogen Detection Project"/>
        </authorList>
    </citation>
    <scope>NUCLEOTIDE SEQUENCE</scope>
    <source>
        <strain evidence="2">R404</strain>
    </source>
</reference>
<protein>
    <submittedName>
        <fullName evidence="2">Recombinase family protein</fullName>
    </submittedName>
</protein>
<organism evidence="2 3">
    <name type="scientific">Klebsiella oxytoca</name>
    <dbReference type="NCBI Taxonomy" id="571"/>
    <lineage>
        <taxon>Bacteria</taxon>
        <taxon>Pseudomonadati</taxon>
        <taxon>Pseudomonadota</taxon>
        <taxon>Gammaproteobacteria</taxon>
        <taxon>Enterobacterales</taxon>
        <taxon>Enterobacteriaceae</taxon>
        <taxon>Klebsiella/Raoultella group</taxon>
        <taxon>Klebsiella</taxon>
    </lineage>
</organism>
<dbReference type="Proteomes" id="UP000856143">
    <property type="component" value="Unassembled WGS sequence"/>
</dbReference>
<evidence type="ECO:0000259" key="1">
    <source>
        <dbReference type="PROSITE" id="PS51736"/>
    </source>
</evidence>
<proteinExistence type="predicted"/>
<dbReference type="PROSITE" id="PS51736">
    <property type="entry name" value="RECOMBINASES_3"/>
    <property type="match status" value="1"/>
</dbReference>
<dbReference type="InterPro" id="IPR036162">
    <property type="entry name" value="Resolvase-like_N_sf"/>
</dbReference>
<reference evidence="2" key="1">
    <citation type="journal article" date="2018" name="Genome Biol.">
        <title>SKESA: strategic k-mer extension for scrupulous assemblies.</title>
        <authorList>
            <person name="Souvorov A."/>
            <person name="Agarwala R."/>
            <person name="Lipman D.J."/>
        </authorList>
    </citation>
    <scope>NUCLEOTIDE SEQUENCE</scope>
    <source>
        <strain evidence="2">R404</strain>
    </source>
</reference>
<dbReference type="AlphaFoldDB" id="A0AAN5LF23"/>
<dbReference type="Gene3D" id="3.40.50.1390">
    <property type="entry name" value="Resolvase, N-terminal catalytic domain"/>
    <property type="match status" value="1"/>
</dbReference>
<gene>
    <name evidence="2" type="ORF">I8Y21_006065</name>
</gene>
<sequence>MFERLVRPVPDTRQIADALQARGVKLAPGTGLYDPAAPPGKMFFNVLATFAESG</sequence>
<name>A0AAN5LF23_KLEOX</name>
<dbReference type="GO" id="GO:0000150">
    <property type="term" value="F:DNA strand exchange activity"/>
    <property type="evidence" value="ECO:0007669"/>
    <property type="project" value="InterPro"/>
</dbReference>
<evidence type="ECO:0000313" key="2">
    <source>
        <dbReference type="EMBL" id="HAT1685227.1"/>
    </source>
</evidence>
<dbReference type="GO" id="GO:0003677">
    <property type="term" value="F:DNA binding"/>
    <property type="evidence" value="ECO:0007669"/>
    <property type="project" value="InterPro"/>
</dbReference>
<dbReference type="InterPro" id="IPR006119">
    <property type="entry name" value="Resolv_N"/>
</dbReference>
<feature type="domain" description="Resolvase/invertase-type recombinase catalytic" evidence="1">
    <location>
        <begin position="1"/>
        <end position="54"/>
    </location>
</feature>
<evidence type="ECO:0000313" key="3">
    <source>
        <dbReference type="Proteomes" id="UP000856143"/>
    </source>
</evidence>
<dbReference type="SUPFAM" id="SSF53041">
    <property type="entry name" value="Resolvase-like"/>
    <property type="match status" value="1"/>
</dbReference>
<accession>A0AAN5LF23</accession>
<comment type="caution">
    <text evidence="2">The sequence shown here is derived from an EMBL/GenBank/DDBJ whole genome shotgun (WGS) entry which is preliminary data.</text>
</comment>
<dbReference type="EMBL" id="DACSEO010000162">
    <property type="protein sequence ID" value="HAT1685227.1"/>
    <property type="molecule type" value="Genomic_DNA"/>
</dbReference>